<dbReference type="PANTHER" id="PTHR47053:SF1">
    <property type="entry name" value="MUREIN DD-ENDOPEPTIDASE MEPH-RELATED"/>
    <property type="match status" value="1"/>
</dbReference>
<dbReference type="Proteomes" id="UP000702544">
    <property type="component" value="Unassembled WGS sequence"/>
</dbReference>
<organism evidence="6 7">
    <name type="scientific">Candidatus Kutchimonas denitrificans</name>
    <dbReference type="NCBI Taxonomy" id="3056748"/>
    <lineage>
        <taxon>Bacteria</taxon>
        <taxon>Pseudomonadati</taxon>
        <taxon>Gemmatimonadota</taxon>
        <taxon>Gemmatimonadia</taxon>
        <taxon>Candidatus Palauibacterales</taxon>
        <taxon>Candidatus Palauibacteraceae</taxon>
        <taxon>Candidatus Kutchimonas</taxon>
    </lineage>
</organism>
<dbReference type="Gene3D" id="2.30.30.40">
    <property type="entry name" value="SH3 Domains"/>
    <property type="match status" value="1"/>
</dbReference>
<dbReference type="InterPro" id="IPR038765">
    <property type="entry name" value="Papain-like_cys_pep_sf"/>
</dbReference>
<evidence type="ECO:0000313" key="7">
    <source>
        <dbReference type="Proteomes" id="UP000702544"/>
    </source>
</evidence>
<dbReference type="Gene3D" id="3.90.1720.10">
    <property type="entry name" value="endopeptidase domain like (from Nostoc punctiforme)"/>
    <property type="match status" value="1"/>
</dbReference>
<dbReference type="EMBL" id="JAACAK010000113">
    <property type="protein sequence ID" value="NIR76124.1"/>
    <property type="molecule type" value="Genomic_DNA"/>
</dbReference>
<dbReference type="PANTHER" id="PTHR47053">
    <property type="entry name" value="MUREIN DD-ENDOPEPTIDASE MEPH-RELATED"/>
    <property type="match status" value="1"/>
</dbReference>
<gene>
    <name evidence="6" type="ORF">GWO12_13595</name>
</gene>
<feature type="domain" description="NlpC/P60" evidence="5">
    <location>
        <begin position="140"/>
        <end position="271"/>
    </location>
</feature>
<dbReference type="SUPFAM" id="SSF54001">
    <property type="entry name" value="Cysteine proteinases"/>
    <property type="match status" value="1"/>
</dbReference>
<dbReference type="Pfam" id="PF18348">
    <property type="entry name" value="SH3_16"/>
    <property type="match status" value="1"/>
</dbReference>
<dbReference type="InterPro" id="IPR051202">
    <property type="entry name" value="Peptidase_C40"/>
</dbReference>
<evidence type="ECO:0000259" key="5">
    <source>
        <dbReference type="PROSITE" id="PS51935"/>
    </source>
</evidence>
<evidence type="ECO:0000256" key="3">
    <source>
        <dbReference type="ARBA" id="ARBA00022801"/>
    </source>
</evidence>
<dbReference type="PROSITE" id="PS51935">
    <property type="entry name" value="NLPC_P60"/>
    <property type="match status" value="1"/>
</dbReference>
<keyword evidence="4" id="KW-0788">Thiol protease</keyword>
<dbReference type="GO" id="GO:0008234">
    <property type="term" value="F:cysteine-type peptidase activity"/>
    <property type="evidence" value="ECO:0007669"/>
    <property type="project" value="UniProtKB-KW"/>
</dbReference>
<protein>
    <submittedName>
        <fullName evidence="6">C40 family peptidase</fullName>
    </submittedName>
</protein>
<evidence type="ECO:0000256" key="1">
    <source>
        <dbReference type="ARBA" id="ARBA00007074"/>
    </source>
</evidence>
<dbReference type="AlphaFoldDB" id="A0AAE5CDN2"/>
<evidence type="ECO:0000256" key="4">
    <source>
        <dbReference type="ARBA" id="ARBA00022807"/>
    </source>
</evidence>
<dbReference type="Pfam" id="PF00877">
    <property type="entry name" value="NLPC_P60"/>
    <property type="match status" value="1"/>
</dbReference>
<evidence type="ECO:0000256" key="2">
    <source>
        <dbReference type="ARBA" id="ARBA00022670"/>
    </source>
</evidence>
<sequence>MDEAAHGLIRIALAPVRSEPNVRAELISQEPLGAAVTVLEREGEWVEVRGEDGYAGWMSDGALRFCDADLARAWWDELGGRPALSLDATILDDAGSPLVRLPWGARVAVDGETIVLPDGRRGRAGEGRLIAWTSVADLFPGSGPAVVDTAFSWIGVPYLWGGRTRWGADCSGFVQAVYRLHGFQLPRDSHQQAEYGEPVDHDGGLNELQPGDLVFFHATDSNRIVHVGFSLGGPAILHAAVGNGAVQTDRLGETELGSRLVRRLSGVRRFFWS</sequence>
<proteinExistence type="inferred from homology"/>
<reference evidence="6 7" key="1">
    <citation type="submission" date="2020-01" db="EMBL/GenBank/DDBJ databases">
        <title>Genomes assembled from Gulf of Kutch pelagic sediment metagenomes.</title>
        <authorList>
            <person name="Chandrashekar M."/>
            <person name="Mahajan M.S."/>
            <person name="Dave K.J."/>
            <person name="Vatsa P."/>
            <person name="Nathani N.M."/>
        </authorList>
    </citation>
    <scope>NUCLEOTIDE SEQUENCE [LARGE SCALE GENOMIC DNA]</scope>
    <source>
        <strain evidence="6">KS3-K002</strain>
    </source>
</reference>
<keyword evidence="2" id="KW-0645">Protease</keyword>
<dbReference type="InterPro" id="IPR041382">
    <property type="entry name" value="SH3_16"/>
</dbReference>
<dbReference type="GO" id="GO:0006508">
    <property type="term" value="P:proteolysis"/>
    <property type="evidence" value="ECO:0007669"/>
    <property type="project" value="UniProtKB-KW"/>
</dbReference>
<comment type="caution">
    <text evidence="6">The sequence shown here is derived from an EMBL/GenBank/DDBJ whole genome shotgun (WGS) entry which is preliminary data.</text>
</comment>
<name>A0AAE5CDN2_9BACT</name>
<comment type="similarity">
    <text evidence="1">Belongs to the peptidase C40 family.</text>
</comment>
<dbReference type="InterPro" id="IPR000064">
    <property type="entry name" value="NLP_P60_dom"/>
</dbReference>
<evidence type="ECO:0000313" key="6">
    <source>
        <dbReference type="EMBL" id="NIR76124.1"/>
    </source>
</evidence>
<accession>A0AAE5CDN2</accession>
<keyword evidence="3" id="KW-0378">Hydrolase</keyword>